<evidence type="ECO:0000259" key="5">
    <source>
        <dbReference type="PROSITE" id="PS51677"/>
    </source>
</evidence>
<evidence type="ECO:0000256" key="1">
    <source>
        <dbReference type="ARBA" id="ARBA00003236"/>
    </source>
</evidence>
<dbReference type="GO" id="GO:0005975">
    <property type="term" value="P:carbohydrate metabolic process"/>
    <property type="evidence" value="ECO:0007669"/>
    <property type="project" value="InterPro"/>
</dbReference>
<dbReference type="GO" id="GO:0016810">
    <property type="term" value="F:hydrolase activity, acting on carbon-nitrogen (but not peptide) bonds"/>
    <property type="evidence" value="ECO:0007669"/>
    <property type="project" value="InterPro"/>
</dbReference>
<comment type="function">
    <text evidence="1">Is involved in generating a small heat-stable compound (Nod), an acylated oligomer of N-acetylglucosamine, that stimulates mitosis in various plant protoplasts.</text>
</comment>
<feature type="domain" description="NodB homology" evidence="5">
    <location>
        <begin position="47"/>
        <end position="144"/>
    </location>
</feature>
<comment type="similarity">
    <text evidence="2">Belongs to the polysaccharide deacetylase family.</text>
</comment>
<dbReference type="RefSeq" id="WP_186771917.1">
    <property type="nucleotide sequence ID" value="NZ_JACOMF010000023.1"/>
</dbReference>
<proteinExistence type="inferred from homology"/>
<dbReference type="Pfam" id="PF01522">
    <property type="entry name" value="Polysacc_deac_1"/>
    <property type="match status" value="1"/>
</dbReference>
<evidence type="ECO:0000256" key="2">
    <source>
        <dbReference type="ARBA" id="ARBA00010973"/>
    </source>
</evidence>
<dbReference type="SUPFAM" id="SSF88713">
    <property type="entry name" value="Glycoside hydrolase/deacetylase"/>
    <property type="match status" value="1"/>
</dbReference>
<dbReference type="PANTHER" id="PTHR43123:SF4">
    <property type="entry name" value="POLYSACCHARIDE DEACETYLASE"/>
    <property type="match status" value="1"/>
</dbReference>
<sequence length="311" mass="34229">MPWKDGYTISDERSLADAEVAWPGGARCCVTLTVDLSPPCGPAGIQAADLRTPDAQYGMHGGLDALLGVLRKHRLRATFAVPAVIAGIHADRVQALAAEGHEIAAHGYRHEDVSGLDRAEERARLDRTTAMIAAATGYRPMGWYSLARPGDKFAGGSISPHTMALLIEAGYAYMGNGLADDVPHWWVTDVATRQAMLTLPYYYHFDDQFFLLFPAKGTGLEHADALFRNCRAEFEAQYRRGRQFSMVLHPHAIGFPHRLRMLDGFLAHLGSFPGVWAATGQECAAHWSTRYPVTTLRLTPSIWQEHSDSLS</sequence>
<protein>
    <recommendedName>
        <fullName evidence="3">Chitooligosaccharide deacetylase</fullName>
    </recommendedName>
    <alternativeName>
        <fullName evidence="4">Nodulation protein B</fullName>
    </alternativeName>
</protein>
<dbReference type="CDD" id="cd10916">
    <property type="entry name" value="CE4_PuuE_HpPgdA_like"/>
    <property type="match status" value="1"/>
</dbReference>
<name>A0A9X0UEV0_9PROT</name>
<accession>A0A9X0UEV0</accession>
<dbReference type="PANTHER" id="PTHR43123">
    <property type="entry name" value="POLYSACCHARIDE DEACETYLASE-RELATED"/>
    <property type="match status" value="1"/>
</dbReference>
<dbReference type="Proteomes" id="UP000600101">
    <property type="component" value="Unassembled WGS sequence"/>
</dbReference>
<evidence type="ECO:0000256" key="4">
    <source>
        <dbReference type="ARBA" id="ARBA00032976"/>
    </source>
</evidence>
<organism evidence="6 7">
    <name type="scientific">Siccirubricoccus deserti</name>
    <dbReference type="NCBI Taxonomy" id="2013562"/>
    <lineage>
        <taxon>Bacteria</taxon>
        <taxon>Pseudomonadati</taxon>
        <taxon>Pseudomonadota</taxon>
        <taxon>Alphaproteobacteria</taxon>
        <taxon>Acetobacterales</taxon>
        <taxon>Roseomonadaceae</taxon>
        <taxon>Siccirubricoccus</taxon>
    </lineage>
</organism>
<comment type="caution">
    <text evidence="6">The sequence shown here is derived from an EMBL/GenBank/DDBJ whole genome shotgun (WGS) entry which is preliminary data.</text>
</comment>
<reference evidence="6" key="1">
    <citation type="submission" date="2020-08" db="EMBL/GenBank/DDBJ databases">
        <authorList>
            <person name="Hu Y."/>
            <person name="Nguyen S.V."/>
            <person name="Li F."/>
            <person name="Fanning S."/>
        </authorList>
    </citation>
    <scope>NUCLEOTIDE SEQUENCE</scope>
    <source>
        <strain evidence="6">SYSU D8009</strain>
    </source>
</reference>
<dbReference type="InterPro" id="IPR002509">
    <property type="entry name" value="NODB_dom"/>
</dbReference>
<evidence type="ECO:0000313" key="6">
    <source>
        <dbReference type="EMBL" id="MBC4017158.1"/>
    </source>
</evidence>
<dbReference type="InterPro" id="IPR011330">
    <property type="entry name" value="Glyco_hydro/deAcase_b/a-brl"/>
</dbReference>
<evidence type="ECO:0000313" key="7">
    <source>
        <dbReference type="Proteomes" id="UP000600101"/>
    </source>
</evidence>
<dbReference type="EMBL" id="JACOMF010000023">
    <property type="protein sequence ID" value="MBC4017158.1"/>
    <property type="molecule type" value="Genomic_DNA"/>
</dbReference>
<keyword evidence="7" id="KW-1185">Reference proteome</keyword>
<dbReference type="PROSITE" id="PS51677">
    <property type="entry name" value="NODB"/>
    <property type="match status" value="1"/>
</dbReference>
<gene>
    <name evidence="6" type="ORF">H7965_17740</name>
</gene>
<dbReference type="AlphaFoldDB" id="A0A9X0UEV0"/>
<evidence type="ECO:0000256" key="3">
    <source>
        <dbReference type="ARBA" id="ARBA00020071"/>
    </source>
</evidence>
<dbReference type="Gene3D" id="3.20.20.370">
    <property type="entry name" value="Glycoside hydrolase/deacetylase"/>
    <property type="match status" value="1"/>
</dbReference>